<reference evidence="4" key="1">
    <citation type="submission" date="2016-10" db="EMBL/GenBank/DDBJ databases">
        <title>The complete genome sequence of the rumen bacterium Butyrivibrio hungatei MB2003.</title>
        <authorList>
            <person name="Palevich N."/>
            <person name="Kelly W.J."/>
            <person name="Leahy S.C."/>
            <person name="Altermann E."/>
            <person name="Rakonjac J."/>
            <person name="Attwood G.T."/>
        </authorList>
    </citation>
    <scope>NUCLEOTIDE SEQUENCE [LARGE SCALE GENOMIC DNA]</scope>
    <source>
        <strain evidence="4">MB2003</strain>
    </source>
</reference>
<dbReference type="RefSeq" id="WP_071175682.1">
    <property type="nucleotide sequence ID" value="NZ_CP017831.1"/>
</dbReference>
<dbReference type="Gene3D" id="1.10.260.40">
    <property type="entry name" value="lambda repressor-like DNA-binding domains"/>
    <property type="match status" value="1"/>
</dbReference>
<dbReference type="AlphaFoldDB" id="A0A1D9NZZ7"/>
<organism evidence="3 4">
    <name type="scientific">Butyrivibrio hungatei</name>
    <dbReference type="NCBI Taxonomy" id="185008"/>
    <lineage>
        <taxon>Bacteria</taxon>
        <taxon>Bacillati</taxon>
        <taxon>Bacillota</taxon>
        <taxon>Clostridia</taxon>
        <taxon>Lachnospirales</taxon>
        <taxon>Lachnospiraceae</taxon>
        <taxon>Butyrivibrio</taxon>
    </lineage>
</organism>
<dbReference type="InterPro" id="IPR050807">
    <property type="entry name" value="TransReg_Diox_bact_type"/>
</dbReference>
<dbReference type="Proteomes" id="UP000179284">
    <property type="component" value="Chromosome I"/>
</dbReference>
<protein>
    <submittedName>
        <fullName evidence="3">HTH domain-containing protein</fullName>
    </submittedName>
</protein>
<dbReference type="SMART" id="SM00530">
    <property type="entry name" value="HTH_XRE"/>
    <property type="match status" value="1"/>
</dbReference>
<sequence length="117" mass="13204">MTNQLIPERLKSARESLGISMAEAARRLNLSKIGYCRYEYGDRTPSPQTVEVIARVLGTSVAYLTGESEDMKPDFIMISKKEAPELFELIETLSTYNSATQKRLLAYAQRLNSNPQK</sequence>
<dbReference type="OrthoDB" id="9813662at2"/>
<evidence type="ECO:0000259" key="2">
    <source>
        <dbReference type="PROSITE" id="PS50943"/>
    </source>
</evidence>
<proteinExistence type="predicted"/>
<dbReference type="PANTHER" id="PTHR46797">
    <property type="entry name" value="HTH-TYPE TRANSCRIPTIONAL REGULATOR"/>
    <property type="match status" value="1"/>
</dbReference>
<dbReference type="SUPFAM" id="SSF47413">
    <property type="entry name" value="lambda repressor-like DNA-binding domains"/>
    <property type="match status" value="1"/>
</dbReference>
<dbReference type="EMBL" id="CP017831">
    <property type="protein sequence ID" value="AOZ95956.1"/>
    <property type="molecule type" value="Genomic_DNA"/>
</dbReference>
<dbReference type="GO" id="GO:0003700">
    <property type="term" value="F:DNA-binding transcription factor activity"/>
    <property type="evidence" value="ECO:0007669"/>
    <property type="project" value="TreeGrafter"/>
</dbReference>
<name>A0A1D9NZZ7_9FIRM</name>
<dbReference type="GO" id="GO:0005829">
    <property type="term" value="C:cytosol"/>
    <property type="evidence" value="ECO:0007669"/>
    <property type="project" value="TreeGrafter"/>
</dbReference>
<accession>A0A1D9NZZ7</accession>
<dbReference type="PANTHER" id="PTHR46797:SF1">
    <property type="entry name" value="METHYLPHOSPHONATE SYNTHASE"/>
    <property type="match status" value="1"/>
</dbReference>
<dbReference type="KEGG" id="bhu:bhn_I0922"/>
<dbReference type="GO" id="GO:0003677">
    <property type="term" value="F:DNA binding"/>
    <property type="evidence" value="ECO:0007669"/>
    <property type="project" value="UniProtKB-KW"/>
</dbReference>
<feature type="domain" description="HTH cro/C1-type" evidence="2">
    <location>
        <begin position="10"/>
        <end position="64"/>
    </location>
</feature>
<evidence type="ECO:0000313" key="4">
    <source>
        <dbReference type="Proteomes" id="UP000179284"/>
    </source>
</evidence>
<dbReference type="CDD" id="cd00093">
    <property type="entry name" value="HTH_XRE"/>
    <property type="match status" value="1"/>
</dbReference>
<dbReference type="Pfam" id="PF01381">
    <property type="entry name" value="HTH_3"/>
    <property type="match status" value="1"/>
</dbReference>
<keyword evidence="1" id="KW-0238">DNA-binding</keyword>
<dbReference type="InterPro" id="IPR010982">
    <property type="entry name" value="Lambda_DNA-bd_dom_sf"/>
</dbReference>
<dbReference type="PROSITE" id="PS50943">
    <property type="entry name" value="HTH_CROC1"/>
    <property type="match status" value="1"/>
</dbReference>
<keyword evidence="4" id="KW-1185">Reference proteome</keyword>
<gene>
    <name evidence="3" type="ORF">bhn_I0922</name>
</gene>
<evidence type="ECO:0000313" key="3">
    <source>
        <dbReference type="EMBL" id="AOZ95956.1"/>
    </source>
</evidence>
<evidence type="ECO:0000256" key="1">
    <source>
        <dbReference type="ARBA" id="ARBA00023125"/>
    </source>
</evidence>
<dbReference type="InterPro" id="IPR001387">
    <property type="entry name" value="Cro/C1-type_HTH"/>
</dbReference>